<keyword evidence="3" id="KW-1185">Reference proteome</keyword>
<dbReference type="InterPro" id="IPR041664">
    <property type="entry name" value="AAA_16"/>
</dbReference>
<proteinExistence type="predicted"/>
<organism evidence="2 3">
    <name type="scientific">Pectinatus brassicae</name>
    <dbReference type="NCBI Taxonomy" id="862415"/>
    <lineage>
        <taxon>Bacteria</taxon>
        <taxon>Bacillati</taxon>
        <taxon>Bacillota</taxon>
        <taxon>Negativicutes</taxon>
        <taxon>Selenomonadales</taxon>
        <taxon>Selenomonadaceae</taxon>
        <taxon>Pectinatus</taxon>
    </lineage>
</organism>
<dbReference type="GO" id="GO:0004386">
    <property type="term" value="F:helicase activity"/>
    <property type="evidence" value="ECO:0007669"/>
    <property type="project" value="UniProtKB-KW"/>
</dbReference>
<keyword evidence="2" id="KW-0067">ATP-binding</keyword>
<evidence type="ECO:0000259" key="1">
    <source>
        <dbReference type="Pfam" id="PF13191"/>
    </source>
</evidence>
<gene>
    <name evidence="2" type="ORF">HNR32_001268</name>
</gene>
<evidence type="ECO:0000313" key="2">
    <source>
        <dbReference type="EMBL" id="MBB5336124.1"/>
    </source>
</evidence>
<dbReference type="Gene3D" id="3.40.50.300">
    <property type="entry name" value="P-loop containing nucleotide triphosphate hydrolases"/>
    <property type="match status" value="1"/>
</dbReference>
<sequence>MLPNPYRPGAGMTPAYLAGREETINEAQSILKSVSVGFAVRSVIYYGLRGVGKTVLLNHIENMANEMDLPSEYMEISERGYSFGQHLILHVSKLINKLSIKENITSHAKKALSILKAFSLKYSYGDDISIEIGPNINPATGISDTGDLANDMTELFLALGNIAQKEEKGAVIFIDEIQYMKSNEFEALMAALHRINQKGYPLVIFAAGLPKIAKIAGDVKSYAERLFSFIEIDSLLPKEAIAALIEPAKRLNISYADDALQEVIAITEGYPYFLQEYGKWIWESNNDAKIITKAVVKNAYEKFEQSLDASFFKVRHDRATPREIEFMTAMVKCDNLPCTTKEIAAIMQETTQSISPLRAQLIHKGFIYAAERGTVDFTVLQFDKYLKRVHAID</sequence>
<accession>A0A840UTH9</accession>
<dbReference type="RefSeq" id="WP_183860783.1">
    <property type="nucleotide sequence ID" value="NZ_JACHFH010000013.1"/>
</dbReference>
<dbReference type="Proteomes" id="UP000559117">
    <property type="component" value="Unassembled WGS sequence"/>
</dbReference>
<dbReference type="PANTHER" id="PTHR34301:SF8">
    <property type="entry name" value="ATPASE DOMAIN-CONTAINING PROTEIN"/>
    <property type="match status" value="1"/>
</dbReference>
<dbReference type="Pfam" id="PF13191">
    <property type="entry name" value="AAA_16"/>
    <property type="match status" value="1"/>
</dbReference>
<name>A0A840UTH9_9FIRM</name>
<evidence type="ECO:0000313" key="3">
    <source>
        <dbReference type="Proteomes" id="UP000559117"/>
    </source>
</evidence>
<protein>
    <submittedName>
        <fullName evidence="2">Holliday junction resolvasome RuvABC ATP-dependent DNA helicase subunit</fullName>
    </submittedName>
</protein>
<keyword evidence="2" id="KW-0378">Hydrolase</keyword>
<dbReference type="PANTHER" id="PTHR34301">
    <property type="entry name" value="DNA-BINDING PROTEIN-RELATED"/>
    <property type="match status" value="1"/>
</dbReference>
<feature type="domain" description="Orc1-like AAA ATPase" evidence="1">
    <location>
        <begin position="17"/>
        <end position="204"/>
    </location>
</feature>
<dbReference type="EMBL" id="JACHFH010000013">
    <property type="protein sequence ID" value="MBB5336124.1"/>
    <property type="molecule type" value="Genomic_DNA"/>
</dbReference>
<comment type="caution">
    <text evidence="2">The sequence shown here is derived from an EMBL/GenBank/DDBJ whole genome shotgun (WGS) entry which is preliminary data.</text>
</comment>
<keyword evidence="2" id="KW-0547">Nucleotide-binding</keyword>
<keyword evidence="2" id="KW-0347">Helicase</keyword>
<dbReference type="InterPro" id="IPR027417">
    <property type="entry name" value="P-loop_NTPase"/>
</dbReference>
<dbReference type="AlphaFoldDB" id="A0A840UTH9"/>
<dbReference type="SUPFAM" id="SSF52540">
    <property type="entry name" value="P-loop containing nucleoside triphosphate hydrolases"/>
    <property type="match status" value="1"/>
</dbReference>
<reference evidence="2 3" key="1">
    <citation type="submission" date="2020-08" db="EMBL/GenBank/DDBJ databases">
        <title>Genomic Encyclopedia of Type Strains, Phase IV (KMG-IV): sequencing the most valuable type-strain genomes for metagenomic binning, comparative biology and taxonomic classification.</title>
        <authorList>
            <person name="Goeker M."/>
        </authorList>
    </citation>
    <scope>NUCLEOTIDE SEQUENCE [LARGE SCALE GENOMIC DNA]</scope>
    <source>
        <strain evidence="2 3">DSM 24661</strain>
    </source>
</reference>